<protein>
    <recommendedName>
        <fullName evidence="4">Phosphoglycerate mutase family protein</fullName>
    </recommendedName>
</protein>
<dbReference type="InterPro" id="IPR001345">
    <property type="entry name" value="PG/BPGM_mutase_AS"/>
</dbReference>
<dbReference type="PROSITE" id="PS00175">
    <property type="entry name" value="PG_MUTASE"/>
    <property type="match status" value="1"/>
</dbReference>
<sequence>MGKNLKRQNVVLGTPGGASRQSGQPPLSIGGKRQKQMSLFPFLRTPAHAEETPALQFKTGNAGISSTGLHKLGQLQLQTQQNAQKQPSNGLNVAPTQVRPAVPEPQCQDASPGSDDDFVISMSQTYERTQPEPCWDFGSAEHEEVELSLRRTQQYQAAASTQHYNYHHHHNHHHELLVAAVATTLDNTDSAAAAISTADAVEASVAHASAVGHGTAVASAATILLPPEVLLEGQGSNQPGNVAVFLAAASREQSRMGPRPAVNIDFHGHFQTSALPAVSSGPAQTPELQIGGICVGGIGGGGAAGNGGIGGSACTTVAEDMVDDGTTPPLQVGLPLFPIFAQGGERRARRRAIHLIRHGESEYNLACRRRGGFGDPGDIFDACLTPTGQGPPAAASGPDATARRPTVHRVAAVARHPDLPAHAARPGAPEDMLTDAAAASAAGVVAAAAAIQATPAAAAAARHGAGDRQLVRLIGADVQAHRCGHLPLFDRVSPHQRRCGTATVGADRELPAACRAAAQGSGQGALVVRERQ</sequence>
<dbReference type="Proteomes" id="UP001165080">
    <property type="component" value="Unassembled WGS sequence"/>
</dbReference>
<dbReference type="EMBL" id="BRXU01000012">
    <property type="protein sequence ID" value="GLC55170.1"/>
    <property type="molecule type" value="Genomic_DNA"/>
</dbReference>
<evidence type="ECO:0000256" key="1">
    <source>
        <dbReference type="SAM" id="MobiDB-lite"/>
    </source>
</evidence>
<comment type="caution">
    <text evidence="2">The sequence shown here is derived from an EMBL/GenBank/DDBJ whole genome shotgun (WGS) entry which is preliminary data.</text>
</comment>
<proteinExistence type="predicted"/>
<evidence type="ECO:0000313" key="2">
    <source>
        <dbReference type="EMBL" id="GLC55170.1"/>
    </source>
</evidence>
<gene>
    <name evidence="2" type="primary">PLESTB001548</name>
    <name evidence="2" type="ORF">PLESTB_000951300</name>
</gene>
<evidence type="ECO:0008006" key="4">
    <source>
        <dbReference type="Google" id="ProtNLM"/>
    </source>
</evidence>
<name>A0A9W6F462_9CHLO</name>
<evidence type="ECO:0000313" key="3">
    <source>
        <dbReference type="Proteomes" id="UP001165080"/>
    </source>
</evidence>
<reference evidence="2 3" key="1">
    <citation type="journal article" date="2023" name="Commun. Biol.">
        <title>Reorganization of the ancestral sex-determining regions during the evolution of trioecy in Pleodorina starrii.</title>
        <authorList>
            <person name="Takahashi K."/>
            <person name="Suzuki S."/>
            <person name="Kawai-Toyooka H."/>
            <person name="Yamamoto K."/>
            <person name="Hamaji T."/>
            <person name="Ootsuki R."/>
            <person name="Yamaguchi H."/>
            <person name="Kawachi M."/>
            <person name="Higashiyama T."/>
            <person name="Nozaki H."/>
        </authorList>
    </citation>
    <scope>NUCLEOTIDE SEQUENCE [LARGE SCALE GENOMIC DNA]</scope>
    <source>
        <strain evidence="2 3">NIES-4479</strain>
    </source>
</reference>
<dbReference type="GO" id="GO:0003824">
    <property type="term" value="F:catalytic activity"/>
    <property type="evidence" value="ECO:0007669"/>
    <property type="project" value="InterPro"/>
</dbReference>
<keyword evidence="3" id="KW-1185">Reference proteome</keyword>
<organism evidence="2 3">
    <name type="scientific">Pleodorina starrii</name>
    <dbReference type="NCBI Taxonomy" id="330485"/>
    <lineage>
        <taxon>Eukaryota</taxon>
        <taxon>Viridiplantae</taxon>
        <taxon>Chlorophyta</taxon>
        <taxon>core chlorophytes</taxon>
        <taxon>Chlorophyceae</taxon>
        <taxon>CS clade</taxon>
        <taxon>Chlamydomonadales</taxon>
        <taxon>Volvocaceae</taxon>
        <taxon>Pleodorina</taxon>
    </lineage>
</organism>
<dbReference type="AlphaFoldDB" id="A0A9W6F462"/>
<feature type="region of interest" description="Disordered" evidence="1">
    <location>
        <begin position="1"/>
        <end position="35"/>
    </location>
</feature>
<accession>A0A9W6F462</accession>